<dbReference type="InterPro" id="IPR034660">
    <property type="entry name" value="DinB/YfiT-like"/>
</dbReference>
<evidence type="ECO:0008006" key="3">
    <source>
        <dbReference type="Google" id="ProtNLM"/>
    </source>
</evidence>
<proteinExistence type="predicted"/>
<sequence length="121" mass="13491">MRAPEFIPVEDYPQISAEIGIHGMYPPDAFPEDDSLQEILGVFDRVVEFIDHAAAEIDLDAELPNNPPWLPDDAALTGRWVWLHLITEVARHAGHADLIREALDGQKAEELNEQVDGGERA</sequence>
<gene>
    <name evidence="1" type="ORF">GCM10022261_18030</name>
</gene>
<keyword evidence="2" id="KW-1185">Reference proteome</keyword>
<protein>
    <recommendedName>
        <fullName evidence="3">DUF664 domain-containing protein</fullName>
    </recommendedName>
</protein>
<organism evidence="1 2">
    <name type="scientific">Brevibacterium daeguense</name>
    <dbReference type="NCBI Taxonomy" id="909936"/>
    <lineage>
        <taxon>Bacteria</taxon>
        <taxon>Bacillati</taxon>
        <taxon>Actinomycetota</taxon>
        <taxon>Actinomycetes</taxon>
        <taxon>Micrococcales</taxon>
        <taxon>Brevibacteriaceae</taxon>
        <taxon>Brevibacterium</taxon>
    </lineage>
</organism>
<dbReference type="SUPFAM" id="SSF109854">
    <property type="entry name" value="DinB/YfiT-like putative metalloenzymes"/>
    <property type="match status" value="1"/>
</dbReference>
<reference evidence="2" key="1">
    <citation type="journal article" date="2019" name="Int. J. Syst. Evol. Microbiol.">
        <title>The Global Catalogue of Microorganisms (GCM) 10K type strain sequencing project: providing services to taxonomists for standard genome sequencing and annotation.</title>
        <authorList>
            <consortium name="The Broad Institute Genomics Platform"/>
            <consortium name="The Broad Institute Genome Sequencing Center for Infectious Disease"/>
            <person name="Wu L."/>
            <person name="Ma J."/>
        </authorList>
    </citation>
    <scope>NUCLEOTIDE SEQUENCE [LARGE SCALE GENOMIC DNA]</scope>
    <source>
        <strain evidence="2">JCM 17458</strain>
    </source>
</reference>
<accession>A0ABP8EKG5</accession>
<evidence type="ECO:0000313" key="2">
    <source>
        <dbReference type="Proteomes" id="UP001501586"/>
    </source>
</evidence>
<dbReference type="InterPro" id="IPR007061">
    <property type="entry name" value="MST-like"/>
</dbReference>
<evidence type="ECO:0000313" key="1">
    <source>
        <dbReference type="EMBL" id="GAA4284272.1"/>
    </source>
</evidence>
<dbReference type="Pfam" id="PF04978">
    <property type="entry name" value="MST"/>
    <property type="match status" value="1"/>
</dbReference>
<dbReference type="Proteomes" id="UP001501586">
    <property type="component" value="Unassembled WGS sequence"/>
</dbReference>
<dbReference type="EMBL" id="BAABAZ010000006">
    <property type="protein sequence ID" value="GAA4284272.1"/>
    <property type="molecule type" value="Genomic_DNA"/>
</dbReference>
<comment type="caution">
    <text evidence="1">The sequence shown here is derived from an EMBL/GenBank/DDBJ whole genome shotgun (WGS) entry which is preliminary data.</text>
</comment>
<dbReference type="Gene3D" id="1.20.120.450">
    <property type="entry name" value="dinb family like domain"/>
    <property type="match status" value="1"/>
</dbReference>
<name>A0ABP8EKG5_9MICO</name>